<dbReference type="Proteomes" id="UP001215598">
    <property type="component" value="Unassembled WGS sequence"/>
</dbReference>
<evidence type="ECO:0000256" key="1">
    <source>
        <dbReference type="ARBA" id="ARBA00001946"/>
    </source>
</evidence>
<dbReference type="Gene3D" id="1.10.600.10">
    <property type="entry name" value="Farnesyl Diphosphate Synthase"/>
    <property type="match status" value="1"/>
</dbReference>
<evidence type="ECO:0000256" key="4">
    <source>
        <dbReference type="ARBA" id="ARBA00022842"/>
    </source>
</evidence>
<dbReference type="SUPFAM" id="SSF48576">
    <property type="entry name" value="Terpenoid synthases"/>
    <property type="match status" value="1"/>
</dbReference>
<comment type="cofactor">
    <cofactor evidence="1">
        <name>Mg(2+)</name>
        <dbReference type="ChEBI" id="CHEBI:18420"/>
    </cofactor>
</comment>
<dbReference type="GO" id="GO:0004659">
    <property type="term" value="F:prenyltransferase activity"/>
    <property type="evidence" value="ECO:0007669"/>
    <property type="project" value="InterPro"/>
</dbReference>
<name>A0AAD7JQB9_9AGAR</name>
<gene>
    <name evidence="12" type="ORF">B0H16DRAFT_1716348</name>
</gene>
<keyword evidence="4" id="KW-0460">Magnesium</keyword>
<dbReference type="InterPro" id="IPR000092">
    <property type="entry name" value="Polyprenyl_synt"/>
</dbReference>
<dbReference type="InterPro" id="IPR033749">
    <property type="entry name" value="Polyprenyl_synt_CS"/>
</dbReference>
<protein>
    <recommendedName>
        <fullName evidence="9">(2E,6E)-farnesyl diphosphate synthase</fullName>
    </recommendedName>
    <alternativeName>
        <fullName evidence="8">Dimethylallyltranstransferase</fullName>
    </alternativeName>
    <alternativeName>
        <fullName evidence="7">Farnesyl diphosphate synthase</fullName>
    </alternativeName>
    <alternativeName>
        <fullName evidence="5">Farnesyltranstransferase</fullName>
    </alternativeName>
    <alternativeName>
        <fullName evidence="10">Geranylgeranyl diphosphate synthase</fullName>
    </alternativeName>
    <alternativeName>
        <fullName evidence="6">Geranyltranstransferase</fullName>
    </alternativeName>
</protein>
<evidence type="ECO:0000313" key="13">
    <source>
        <dbReference type="Proteomes" id="UP001215598"/>
    </source>
</evidence>
<dbReference type="CDD" id="cd00685">
    <property type="entry name" value="Trans_IPPS_HT"/>
    <property type="match status" value="1"/>
</dbReference>
<evidence type="ECO:0000256" key="2">
    <source>
        <dbReference type="ARBA" id="ARBA00006706"/>
    </source>
</evidence>
<proteinExistence type="inferred from homology"/>
<evidence type="ECO:0000313" key="12">
    <source>
        <dbReference type="EMBL" id="KAJ7768334.1"/>
    </source>
</evidence>
<evidence type="ECO:0000256" key="3">
    <source>
        <dbReference type="ARBA" id="ARBA00022723"/>
    </source>
</evidence>
<dbReference type="EMBL" id="JARKIB010000020">
    <property type="protein sequence ID" value="KAJ7768334.1"/>
    <property type="molecule type" value="Genomic_DNA"/>
</dbReference>
<reference evidence="12" key="1">
    <citation type="submission" date="2023-03" db="EMBL/GenBank/DDBJ databases">
        <title>Massive genome expansion in bonnet fungi (Mycena s.s.) driven by repeated elements and novel gene families across ecological guilds.</title>
        <authorList>
            <consortium name="Lawrence Berkeley National Laboratory"/>
            <person name="Harder C.B."/>
            <person name="Miyauchi S."/>
            <person name="Viragh M."/>
            <person name="Kuo A."/>
            <person name="Thoen E."/>
            <person name="Andreopoulos B."/>
            <person name="Lu D."/>
            <person name="Skrede I."/>
            <person name="Drula E."/>
            <person name="Henrissat B."/>
            <person name="Morin E."/>
            <person name="Kohler A."/>
            <person name="Barry K."/>
            <person name="LaButti K."/>
            <person name="Morin E."/>
            <person name="Salamov A."/>
            <person name="Lipzen A."/>
            <person name="Mereny Z."/>
            <person name="Hegedus B."/>
            <person name="Baldrian P."/>
            <person name="Stursova M."/>
            <person name="Weitz H."/>
            <person name="Taylor A."/>
            <person name="Grigoriev I.V."/>
            <person name="Nagy L.G."/>
            <person name="Martin F."/>
            <person name="Kauserud H."/>
        </authorList>
    </citation>
    <scope>NUCLEOTIDE SEQUENCE</scope>
    <source>
        <strain evidence="12">CBHHK182m</strain>
    </source>
</reference>
<evidence type="ECO:0000256" key="6">
    <source>
        <dbReference type="ARBA" id="ARBA00032380"/>
    </source>
</evidence>
<dbReference type="PROSITE" id="PS00723">
    <property type="entry name" value="POLYPRENYL_SYNTHASE_1"/>
    <property type="match status" value="1"/>
</dbReference>
<keyword evidence="13" id="KW-1185">Reference proteome</keyword>
<keyword evidence="3" id="KW-0479">Metal-binding</keyword>
<dbReference type="AlphaFoldDB" id="A0AAD7JQB9"/>
<dbReference type="GO" id="GO:0008299">
    <property type="term" value="P:isoprenoid biosynthetic process"/>
    <property type="evidence" value="ECO:0007669"/>
    <property type="project" value="InterPro"/>
</dbReference>
<evidence type="ECO:0000256" key="5">
    <source>
        <dbReference type="ARBA" id="ARBA00032052"/>
    </source>
</evidence>
<comment type="caution">
    <text evidence="12">The sequence shown here is derived from an EMBL/GenBank/DDBJ whole genome shotgun (WGS) entry which is preliminary data.</text>
</comment>
<keyword evidence="11" id="KW-0808">Transferase</keyword>
<evidence type="ECO:0000256" key="11">
    <source>
        <dbReference type="RuleBase" id="RU004466"/>
    </source>
</evidence>
<sequence>MSYAALPSSFSPTVLKVDEAVLEPFTCIISNPGKDIRTQLMAAFNVWISVPEYKLKIIAKVVSMLHNASLMVDDIEDDSQLRRGVVSAAALSFAHKIYGIPQTINTANYVYFLAYQELLLLSAPGSTPSQTELVSIITSELISLHRGQGLELLWRDSLTCPSEDQYVDMVNDKTGGLLRIGIKLLMASTTVNLTGVFFQIRDDYVNLQSGEYTSNKGFAEDLTEGKFSFPIVHGIHADRNNRQVLSAFPHPPKTPENTNAPLMVHTTSYLEKHTQSFSYTRSVLANLEQQIDLGSPYSLGTLRMPSVKTTGMSTIRPRTLDVRTAPRLFLEACTGGRHAAYGPETTALDPSPLSSSLSGLDLLKVELGAGGCPMRVFVHLHGFDEYPSGRVEHITRGGDSGRGSAGYKYSIPSTITDAGSFRFVAMRSFFKC</sequence>
<dbReference type="GO" id="GO:0046872">
    <property type="term" value="F:metal ion binding"/>
    <property type="evidence" value="ECO:0007669"/>
    <property type="project" value="UniProtKB-KW"/>
</dbReference>
<dbReference type="PANTHER" id="PTHR12001:SF44">
    <property type="entry name" value="GERANYLGERANYL PYROPHOSPHATE SYNTHASE"/>
    <property type="match status" value="1"/>
</dbReference>
<accession>A0AAD7JQB9</accession>
<evidence type="ECO:0000256" key="7">
    <source>
        <dbReference type="ARBA" id="ARBA00032424"/>
    </source>
</evidence>
<comment type="similarity">
    <text evidence="2 11">Belongs to the FPP/GGPP synthase family.</text>
</comment>
<evidence type="ECO:0000256" key="8">
    <source>
        <dbReference type="ARBA" id="ARBA00032448"/>
    </source>
</evidence>
<organism evidence="12 13">
    <name type="scientific">Mycena metata</name>
    <dbReference type="NCBI Taxonomy" id="1033252"/>
    <lineage>
        <taxon>Eukaryota</taxon>
        <taxon>Fungi</taxon>
        <taxon>Dikarya</taxon>
        <taxon>Basidiomycota</taxon>
        <taxon>Agaricomycotina</taxon>
        <taxon>Agaricomycetes</taxon>
        <taxon>Agaricomycetidae</taxon>
        <taxon>Agaricales</taxon>
        <taxon>Marasmiineae</taxon>
        <taxon>Mycenaceae</taxon>
        <taxon>Mycena</taxon>
    </lineage>
</organism>
<dbReference type="Pfam" id="PF00348">
    <property type="entry name" value="polyprenyl_synt"/>
    <property type="match status" value="1"/>
</dbReference>
<dbReference type="PANTHER" id="PTHR12001">
    <property type="entry name" value="GERANYLGERANYL PYROPHOSPHATE SYNTHASE"/>
    <property type="match status" value="1"/>
</dbReference>
<dbReference type="InterPro" id="IPR008949">
    <property type="entry name" value="Isoprenoid_synthase_dom_sf"/>
</dbReference>
<evidence type="ECO:0000256" key="9">
    <source>
        <dbReference type="ARBA" id="ARBA00032873"/>
    </source>
</evidence>
<evidence type="ECO:0000256" key="10">
    <source>
        <dbReference type="ARBA" id="ARBA00033096"/>
    </source>
</evidence>